<organism evidence="2 3">
    <name type="scientific">Zophobas morio</name>
    <dbReference type="NCBI Taxonomy" id="2755281"/>
    <lineage>
        <taxon>Eukaryota</taxon>
        <taxon>Metazoa</taxon>
        <taxon>Ecdysozoa</taxon>
        <taxon>Arthropoda</taxon>
        <taxon>Hexapoda</taxon>
        <taxon>Insecta</taxon>
        <taxon>Pterygota</taxon>
        <taxon>Neoptera</taxon>
        <taxon>Endopterygota</taxon>
        <taxon>Coleoptera</taxon>
        <taxon>Polyphaga</taxon>
        <taxon>Cucujiformia</taxon>
        <taxon>Tenebrionidae</taxon>
        <taxon>Zophobas</taxon>
    </lineage>
</organism>
<feature type="signal peptide" evidence="1">
    <location>
        <begin position="1"/>
        <end position="20"/>
    </location>
</feature>
<dbReference type="Proteomes" id="UP001168821">
    <property type="component" value="Unassembled WGS sequence"/>
</dbReference>
<evidence type="ECO:0000313" key="2">
    <source>
        <dbReference type="EMBL" id="KAJ3658471.1"/>
    </source>
</evidence>
<feature type="chain" id="PRO_5041226786" evidence="1">
    <location>
        <begin position="21"/>
        <end position="66"/>
    </location>
</feature>
<comment type="caution">
    <text evidence="2">The sequence shown here is derived from an EMBL/GenBank/DDBJ whole genome shotgun (WGS) entry which is preliminary data.</text>
</comment>
<evidence type="ECO:0000313" key="3">
    <source>
        <dbReference type="Proteomes" id="UP001168821"/>
    </source>
</evidence>
<accession>A0AA38INC8</accession>
<dbReference type="EMBL" id="JALNTZ010000003">
    <property type="protein sequence ID" value="KAJ3658471.1"/>
    <property type="molecule type" value="Genomic_DNA"/>
</dbReference>
<name>A0AA38INC8_9CUCU</name>
<proteinExistence type="predicted"/>
<reference evidence="2" key="1">
    <citation type="journal article" date="2023" name="G3 (Bethesda)">
        <title>Whole genome assemblies of Zophobas morio and Tenebrio molitor.</title>
        <authorList>
            <person name="Kaur S."/>
            <person name="Stinson S.A."/>
            <person name="diCenzo G.C."/>
        </authorList>
    </citation>
    <scope>NUCLEOTIDE SEQUENCE</scope>
    <source>
        <strain evidence="2">QUZm001</strain>
    </source>
</reference>
<keyword evidence="3" id="KW-1185">Reference proteome</keyword>
<keyword evidence="1" id="KW-0732">Signal</keyword>
<dbReference type="AlphaFoldDB" id="A0AA38INC8"/>
<sequence length="66" mass="7378">MKSYFVIVVVVILVASLCEANPVRNIIDTPDGCPEGYEKAHDGTCIEPFKLILPVLRAIQYLQVHH</sequence>
<gene>
    <name evidence="2" type="ORF">Zmor_010206</name>
</gene>
<protein>
    <submittedName>
        <fullName evidence="2">Uncharacterized protein</fullName>
    </submittedName>
</protein>
<evidence type="ECO:0000256" key="1">
    <source>
        <dbReference type="SAM" id="SignalP"/>
    </source>
</evidence>